<dbReference type="OrthoDB" id="54766at2759"/>
<reference evidence="1" key="2">
    <citation type="submission" date="2021-04" db="EMBL/GenBank/DDBJ databases">
        <authorList>
            <person name="Podell S."/>
        </authorList>
    </citation>
    <scope>NUCLEOTIDE SEQUENCE</scope>
    <source>
        <strain evidence="1">Hildebrandi</strain>
    </source>
</reference>
<reference evidence="1" key="1">
    <citation type="journal article" date="2021" name="Sci. Rep.">
        <title>Diploid genomic architecture of Nitzschia inconspicua, an elite biomass production diatom.</title>
        <authorList>
            <person name="Oliver A."/>
            <person name="Podell S."/>
            <person name="Pinowska A."/>
            <person name="Traller J.C."/>
            <person name="Smith S.R."/>
            <person name="McClure R."/>
            <person name="Beliaev A."/>
            <person name="Bohutskyi P."/>
            <person name="Hill E.A."/>
            <person name="Rabines A."/>
            <person name="Zheng H."/>
            <person name="Allen L.Z."/>
            <person name="Kuo A."/>
            <person name="Grigoriev I.V."/>
            <person name="Allen A.E."/>
            <person name="Hazlebeck D."/>
            <person name="Allen E.E."/>
        </authorList>
    </citation>
    <scope>NUCLEOTIDE SEQUENCE</scope>
    <source>
        <strain evidence="1">Hildebrandi</strain>
    </source>
</reference>
<keyword evidence="2" id="KW-1185">Reference proteome</keyword>
<proteinExistence type="predicted"/>
<gene>
    <name evidence="1" type="ORF">IV203_012274</name>
</gene>
<evidence type="ECO:0000313" key="1">
    <source>
        <dbReference type="EMBL" id="KAG7349677.1"/>
    </source>
</evidence>
<dbReference type="Proteomes" id="UP000693970">
    <property type="component" value="Unassembled WGS sequence"/>
</dbReference>
<dbReference type="InterPro" id="IPR013078">
    <property type="entry name" value="His_Pase_superF_clade-1"/>
</dbReference>
<evidence type="ECO:0000313" key="2">
    <source>
        <dbReference type="Proteomes" id="UP000693970"/>
    </source>
</evidence>
<dbReference type="EMBL" id="JAGRRH010000019">
    <property type="protein sequence ID" value="KAG7349677.1"/>
    <property type="molecule type" value="Genomic_DNA"/>
</dbReference>
<comment type="caution">
    <text evidence="1">The sequence shown here is derived from an EMBL/GenBank/DDBJ whole genome shotgun (WGS) entry which is preliminary data.</text>
</comment>
<accession>A0A9K3PJ62</accession>
<dbReference type="Pfam" id="PF00300">
    <property type="entry name" value="His_Phos_1"/>
    <property type="match status" value="1"/>
</dbReference>
<protein>
    <submittedName>
        <fullName evidence="1">Histidine phosphatase superfamily branch 1 protein</fullName>
    </submittedName>
</protein>
<name>A0A9K3PJ62_9STRA</name>
<sequence>MKKIFVFVVRHGEREDEATMMHSSNTAYRKMSKQDRNDPKLTPEGHGQALKAFENVLSVMEVSQVKKVAVFSSPLRRSVGTVMMLATAASALKSSREGVEHQVSEQTSASSKIQFLLPASPLDTQQFDDAPSSNCIPIVVYNGLCHCTALVARLGGSRNLIRAGMISCADMPQNSIEHPENYALRESLEEIKSIARKDVTVQQVADIAPQTSIQLWKVEEGLEIGSSTFVPMAPSISLGAETNVKGYKDETDHTIMSAPPSFDAELLKPIDCVAHATLYAGCDACIVSSHREEIRDLYKHRCGYKNVLHQEIPFGCIGVFEAYLDDIWTKRIGSFHQPVSPIQWIFHGMFAPGQMPNDVIQDILSISQPAVENDKIFPISFPVIERTTVYLCEATLVIDCLSLSHCITRIVSLSINGMHPSQTQNELQTFNSTGVDLNLQITRGHHSWLEFLRRLHVDDAHGVIEYVQNNSLKKSKVVIRPSRQALLPCPPKTILIEVEGVDE</sequence>
<organism evidence="1 2">
    <name type="scientific">Nitzschia inconspicua</name>
    <dbReference type="NCBI Taxonomy" id="303405"/>
    <lineage>
        <taxon>Eukaryota</taxon>
        <taxon>Sar</taxon>
        <taxon>Stramenopiles</taxon>
        <taxon>Ochrophyta</taxon>
        <taxon>Bacillariophyta</taxon>
        <taxon>Bacillariophyceae</taxon>
        <taxon>Bacillariophycidae</taxon>
        <taxon>Bacillariales</taxon>
        <taxon>Bacillariaceae</taxon>
        <taxon>Nitzschia</taxon>
    </lineage>
</organism>
<dbReference type="AlphaFoldDB" id="A0A9K3PJ62"/>
<dbReference type="CDD" id="cd07040">
    <property type="entry name" value="HP"/>
    <property type="match status" value="1"/>
</dbReference>